<feature type="region of interest" description="Disordered" evidence="3">
    <location>
        <begin position="249"/>
        <end position="320"/>
    </location>
</feature>
<dbReference type="EMBL" id="KZ308814">
    <property type="protein sequence ID" value="KAG8234465.1"/>
    <property type="molecule type" value="Genomic_DNA"/>
</dbReference>
<gene>
    <name evidence="4" type="ORF">J437_LFUL011864</name>
</gene>
<dbReference type="Proteomes" id="UP000792457">
    <property type="component" value="Unassembled WGS sequence"/>
</dbReference>
<dbReference type="GO" id="GO:0042302">
    <property type="term" value="F:structural constituent of cuticle"/>
    <property type="evidence" value="ECO:0007669"/>
    <property type="project" value="UniProtKB-UniRule"/>
</dbReference>
<dbReference type="OrthoDB" id="6365837at2759"/>
<dbReference type="AlphaFoldDB" id="A0A8K0KIT6"/>
<evidence type="ECO:0000313" key="5">
    <source>
        <dbReference type="Proteomes" id="UP000792457"/>
    </source>
</evidence>
<protein>
    <recommendedName>
        <fullName evidence="6">Cuticular protein</fullName>
    </recommendedName>
</protein>
<keyword evidence="5" id="KW-1185">Reference proteome</keyword>
<reference evidence="4" key="2">
    <citation type="submission" date="2017-10" db="EMBL/GenBank/DDBJ databases">
        <title>Ladona fulva Genome sequencing and assembly.</title>
        <authorList>
            <person name="Murali S."/>
            <person name="Richards S."/>
            <person name="Bandaranaike D."/>
            <person name="Bellair M."/>
            <person name="Blankenburg K."/>
            <person name="Chao H."/>
            <person name="Dinh H."/>
            <person name="Doddapaneni H."/>
            <person name="Dugan-Rocha S."/>
            <person name="Elkadiri S."/>
            <person name="Gnanaolivu R."/>
            <person name="Hernandez B."/>
            <person name="Skinner E."/>
            <person name="Javaid M."/>
            <person name="Lee S."/>
            <person name="Li M."/>
            <person name="Ming W."/>
            <person name="Munidasa M."/>
            <person name="Muniz J."/>
            <person name="Nguyen L."/>
            <person name="Hughes D."/>
            <person name="Osuji N."/>
            <person name="Pu L.-L."/>
            <person name="Puazo M."/>
            <person name="Qu C."/>
            <person name="Quiroz J."/>
            <person name="Raj R."/>
            <person name="Weissenberger G."/>
            <person name="Xin Y."/>
            <person name="Zou X."/>
            <person name="Han Y."/>
            <person name="Worley K."/>
            <person name="Muzny D."/>
            <person name="Gibbs R."/>
        </authorList>
    </citation>
    <scope>NUCLEOTIDE SEQUENCE</scope>
    <source>
        <strain evidence="4">Sampled in the wild</strain>
    </source>
</reference>
<dbReference type="GO" id="GO:0005615">
    <property type="term" value="C:extracellular space"/>
    <property type="evidence" value="ECO:0007669"/>
    <property type="project" value="TreeGrafter"/>
</dbReference>
<keyword evidence="1 2" id="KW-0193">Cuticle</keyword>
<feature type="compositionally biased region" description="Low complexity" evidence="3">
    <location>
        <begin position="86"/>
        <end position="102"/>
    </location>
</feature>
<dbReference type="InterPro" id="IPR051217">
    <property type="entry name" value="Insect_Cuticle_Struc_Prot"/>
</dbReference>
<evidence type="ECO:0000256" key="1">
    <source>
        <dbReference type="ARBA" id="ARBA00022460"/>
    </source>
</evidence>
<evidence type="ECO:0000256" key="3">
    <source>
        <dbReference type="SAM" id="MobiDB-lite"/>
    </source>
</evidence>
<evidence type="ECO:0000313" key="4">
    <source>
        <dbReference type="EMBL" id="KAG8234465.1"/>
    </source>
</evidence>
<evidence type="ECO:0000256" key="2">
    <source>
        <dbReference type="PROSITE-ProRule" id="PRU00497"/>
    </source>
</evidence>
<dbReference type="InterPro" id="IPR000618">
    <property type="entry name" value="Insect_cuticle"/>
</dbReference>
<dbReference type="GO" id="GO:0031012">
    <property type="term" value="C:extracellular matrix"/>
    <property type="evidence" value="ECO:0007669"/>
    <property type="project" value="TreeGrafter"/>
</dbReference>
<dbReference type="PROSITE" id="PS51155">
    <property type="entry name" value="CHIT_BIND_RR_2"/>
    <property type="match status" value="1"/>
</dbReference>
<dbReference type="PANTHER" id="PTHR12236:SF79">
    <property type="entry name" value="CUTICULAR PROTEIN 50CB-RELATED"/>
    <property type="match status" value="1"/>
</dbReference>
<comment type="caution">
    <text evidence="4">The sequence shown here is derived from an EMBL/GenBank/DDBJ whole genome shotgun (WGS) entry which is preliminary data.</text>
</comment>
<accession>A0A8K0KIT6</accession>
<evidence type="ECO:0008006" key="6">
    <source>
        <dbReference type="Google" id="ProtNLM"/>
    </source>
</evidence>
<reference evidence="4" key="1">
    <citation type="submission" date="2013-04" db="EMBL/GenBank/DDBJ databases">
        <authorList>
            <person name="Qu J."/>
            <person name="Murali S.C."/>
            <person name="Bandaranaike D."/>
            <person name="Bellair M."/>
            <person name="Blankenburg K."/>
            <person name="Chao H."/>
            <person name="Dinh H."/>
            <person name="Doddapaneni H."/>
            <person name="Downs B."/>
            <person name="Dugan-Rocha S."/>
            <person name="Elkadiri S."/>
            <person name="Gnanaolivu R.D."/>
            <person name="Hernandez B."/>
            <person name="Javaid M."/>
            <person name="Jayaseelan J.C."/>
            <person name="Lee S."/>
            <person name="Li M."/>
            <person name="Ming W."/>
            <person name="Munidasa M."/>
            <person name="Muniz J."/>
            <person name="Nguyen L."/>
            <person name="Ongeri F."/>
            <person name="Osuji N."/>
            <person name="Pu L.-L."/>
            <person name="Puazo M."/>
            <person name="Qu C."/>
            <person name="Quiroz J."/>
            <person name="Raj R."/>
            <person name="Weissenberger G."/>
            <person name="Xin Y."/>
            <person name="Zou X."/>
            <person name="Han Y."/>
            <person name="Richards S."/>
            <person name="Worley K."/>
            <person name="Muzny D."/>
            <person name="Gibbs R."/>
        </authorList>
    </citation>
    <scope>NUCLEOTIDE SEQUENCE</scope>
    <source>
        <strain evidence="4">Sampled in the wild</strain>
    </source>
</reference>
<name>A0A8K0KIT6_LADFU</name>
<organism evidence="4 5">
    <name type="scientific">Ladona fulva</name>
    <name type="common">Scarce chaser dragonfly</name>
    <name type="synonym">Libellula fulva</name>
    <dbReference type="NCBI Taxonomy" id="123851"/>
    <lineage>
        <taxon>Eukaryota</taxon>
        <taxon>Metazoa</taxon>
        <taxon>Ecdysozoa</taxon>
        <taxon>Arthropoda</taxon>
        <taxon>Hexapoda</taxon>
        <taxon>Insecta</taxon>
        <taxon>Pterygota</taxon>
        <taxon>Palaeoptera</taxon>
        <taxon>Odonata</taxon>
        <taxon>Epiprocta</taxon>
        <taxon>Anisoptera</taxon>
        <taxon>Libelluloidea</taxon>
        <taxon>Libellulidae</taxon>
        <taxon>Ladona</taxon>
    </lineage>
</organism>
<dbReference type="Pfam" id="PF00379">
    <property type="entry name" value="Chitin_bind_4"/>
    <property type="match status" value="1"/>
</dbReference>
<proteinExistence type="predicted"/>
<feature type="compositionally biased region" description="Gly residues" evidence="3">
    <location>
        <begin position="253"/>
        <end position="302"/>
    </location>
</feature>
<sequence>MDLGGDIFQYIKEKKIRKSTFEAVSGSTNMAGTKFLTSLVACLLAYTLADDSGFGDKIPTAARDTRDVSSLTYGGPPPPPTGYGPPGHTGFPPIASQQQQQQHSGGFPPNRGQQQFFQGQQQTGFGQQQTGFGQQQAGFGQQQAGFGQQQGGYGQQPVGSFQGSFNQQHQGGYQDRGKYPPMPYEFAYSVLDAPSGNDYSHRETGDASGRVSGEYRVLLPDGRTQIVTYTATDETGFKAQVTYQGEARPAPQGGFGFGNQGGYRGGSNQGSFQGGVQGGYPGGAQGGFGAGGNQGGYQGAGFGAQKRPSTSYGAPQPYRR</sequence>
<dbReference type="PANTHER" id="PTHR12236">
    <property type="entry name" value="STRUCTURAL CONTITUENT OF CUTICLE"/>
    <property type="match status" value="1"/>
</dbReference>
<feature type="region of interest" description="Disordered" evidence="3">
    <location>
        <begin position="59"/>
        <end position="114"/>
    </location>
</feature>